<gene>
    <name evidence="2" type="ORF">PWN146_02473</name>
</gene>
<dbReference type="EMBL" id="LT575490">
    <property type="protein sequence ID" value="SAY43780.1"/>
    <property type="molecule type" value="Genomic_DNA"/>
</dbReference>
<keyword evidence="1" id="KW-0472">Membrane</keyword>
<protein>
    <submittedName>
        <fullName evidence="2">Uncharacterized protein</fullName>
    </submittedName>
</protein>
<accession>A0A1C3HFF4</accession>
<sequence length="198" mass="21322">MGAFIAFSTQDSLWGQILFTFFGILVGCVLLAAIGKIFLSASRAAALPVRLLIFVALMLALLKYNQQVMSAVNAPAELIGFLILPGFLMSYLGAAAPGRLALAIELGCFAALAALLILGTADIGFFCALSPGKRRPIYRQDDRRGLVRGHRAAGSRNKRERQRAVLLIIHFEAGLAPPLTIGAERRIVFFICICCDIA</sequence>
<keyword evidence="1" id="KW-0812">Transmembrane</keyword>
<evidence type="ECO:0000313" key="2">
    <source>
        <dbReference type="EMBL" id="SAY43780.1"/>
    </source>
</evidence>
<evidence type="ECO:0000256" key="1">
    <source>
        <dbReference type="SAM" id="Phobius"/>
    </source>
</evidence>
<feature type="transmembrane region" description="Helical" evidence="1">
    <location>
        <begin position="45"/>
        <end position="62"/>
    </location>
</feature>
<proteinExistence type="predicted"/>
<organism evidence="2">
    <name type="scientific">Serratia marcescens</name>
    <dbReference type="NCBI Taxonomy" id="615"/>
    <lineage>
        <taxon>Bacteria</taxon>
        <taxon>Pseudomonadati</taxon>
        <taxon>Pseudomonadota</taxon>
        <taxon>Gammaproteobacteria</taxon>
        <taxon>Enterobacterales</taxon>
        <taxon>Yersiniaceae</taxon>
        <taxon>Serratia</taxon>
    </lineage>
</organism>
<dbReference type="AlphaFoldDB" id="A0A1C3HFF4"/>
<feature type="transmembrane region" description="Helical" evidence="1">
    <location>
        <begin position="100"/>
        <end position="129"/>
    </location>
</feature>
<feature type="transmembrane region" description="Helical" evidence="1">
    <location>
        <begin position="12"/>
        <end position="39"/>
    </location>
</feature>
<name>A0A1C3HFF4_SERMA</name>
<keyword evidence="1" id="KW-1133">Transmembrane helix</keyword>
<feature type="transmembrane region" description="Helical" evidence="1">
    <location>
        <begin position="74"/>
        <end position="94"/>
    </location>
</feature>
<reference evidence="2" key="1">
    <citation type="submission" date="2016-05" db="EMBL/GenBank/DDBJ databases">
        <authorList>
            <person name="Cock P.J.A."/>
            <person name="Cock P.J.A."/>
        </authorList>
    </citation>
    <scope>NUCLEOTIDE SEQUENCE</scope>
    <source>
        <strain evidence="2">PWN146_assembly</strain>
    </source>
</reference>